<dbReference type="KEGG" id="vg:6372326"/>
<keyword evidence="2" id="KW-1185">Reference proteome</keyword>
<gene>
    <name evidence="1" type="ORF">201phi2-1p207</name>
</gene>
<protein>
    <submittedName>
        <fullName evidence="1">Uncharacterized protein</fullName>
    </submittedName>
</protein>
<evidence type="ECO:0000313" key="2">
    <source>
        <dbReference type="Proteomes" id="UP000002421"/>
    </source>
</evidence>
<proteinExistence type="predicted"/>
<reference evidence="1 2" key="1">
    <citation type="journal article" date="2008" name="Virology">
        <title>Characterization of Pseudomonas chlororaphis myovirus 201varphi2-1 via genomic sequencing, mass spectrometry, and electron microscopy.</title>
        <authorList>
            <person name="Thomas J.A."/>
            <person name="Rolando M.R."/>
            <person name="Carroll C.A."/>
            <person name="Shen P.S."/>
            <person name="Belnap D.M."/>
            <person name="Weintraub S.T."/>
            <person name="Serwer P."/>
            <person name="Hardies S.C."/>
        </authorList>
    </citation>
    <scope>NUCLEOTIDE SEQUENCE</scope>
</reference>
<dbReference type="Proteomes" id="UP000002421">
    <property type="component" value="Segment"/>
</dbReference>
<dbReference type="EMBL" id="EU197055">
    <property type="protein sequence ID" value="ABY63036.1"/>
    <property type="molecule type" value="Genomic_DNA"/>
</dbReference>
<evidence type="ECO:0000313" key="1">
    <source>
        <dbReference type="EMBL" id="ABY63036.1"/>
    </source>
</evidence>
<dbReference type="RefSeq" id="YP_001956930.1">
    <property type="nucleotide sequence ID" value="NC_010821.1"/>
</dbReference>
<organismHost>
    <name type="scientific">Pseudomonas chlororaphis</name>
    <dbReference type="NCBI Taxonomy" id="587753"/>
</organismHost>
<accession>B3FJ69</accession>
<name>B3FJ69_BP201</name>
<organism evidence="1 2">
    <name type="scientific">Pseudomonas phage 201phi2-1</name>
    <name type="common">Pseudomonas chlororaphis phage 201phi2-1</name>
    <dbReference type="NCBI Taxonomy" id="198110"/>
    <lineage>
        <taxon>Viruses</taxon>
        <taxon>Duplodnaviria</taxon>
        <taxon>Heunggongvirae</taxon>
        <taxon>Uroviricota</taxon>
        <taxon>Caudoviricetes</taxon>
        <taxon>Chimalliviridae</taxon>
        <taxon>Serwervirus</taxon>
        <taxon>Serwervirus 201phi21</taxon>
    </lineage>
</organism>
<sequence length="224" mass="25758">MRIDNTKVESFKNWFFGRPNINFDDLDDQAFNELSIHVAAESDLPKEADPEAKYYVEATGDTYRFVDGAYQVIDVYSFGVTQAYRDAPRRVYARETIVDHSHGIPSITAEQIRNGAPAGLATLYNIQALLMDLEQIRRIDVYGYKTTLMDVLSQGAYSTKEQNVTHWFSTQHTLLYRLLASSMRAKDAFNKSVIDALFKHNYVLTWDDAKNRPVFKVDDFIVYL</sequence>